<evidence type="ECO:0000313" key="3">
    <source>
        <dbReference type="EMBL" id="RZO03706.1"/>
    </source>
</evidence>
<keyword evidence="2" id="KW-0812">Transmembrane</keyword>
<keyword evidence="2" id="KW-1133">Transmembrane helix</keyword>
<gene>
    <name evidence="3" type="ORF">EVB02_04185</name>
</gene>
<evidence type="ECO:0008006" key="5">
    <source>
        <dbReference type="Google" id="ProtNLM"/>
    </source>
</evidence>
<name>A0A520LJQ8_9GAMM</name>
<dbReference type="CDD" id="cd00118">
    <property type="entry name" value="LysM"/>
    <property type="match status" value="1"/>
</dbReference>
<dbReference type="InterPro" id="IPR018392">
    <property type="entry name" value="LysM"/>
</dbReference>
<keyword evidence="2" id="KW-0472">Membrane</keyword>
<dbReference type="Gene3D" id="1.20.58.2200">
    <property type="match status" value="1"/>
</dbReference>
<dbReference type="AlphaFoldDB" id="A0A520LJQ8"/>
<protein>
    <recommendedName>
        <fullName evidence="5">LysM domain-containing protein</fullName>
    </recommendedName>
</protein>
<keyword evidence="1" id="KW-0175">Coiled coil</keyword>
<reference evidence="3 4" key="1">
    <citation type="submission" date="2019-02" db="EMBL/GenBank/DDBJ databases">
        <title>Prokaryotic population dynamics and viral predation in marine succession experiment using metagenomics: the confinement effect.</title>
        <authorList>
            <person name="Haro-Moreno J.M."/>
            <person name="Rodriguez-Valera F."/>
            <person name="Lopez-Perez M."/>
        </authorList>
    </citation>
    <scope>NUCLEOTIDE SEQUENCE [LARGE SCALE GENOMIC DNA]</scope>
    <source>
        <strain evidence="3">MED-G169</strain>
    </source>
</reference>
<proteinExistence type="predicted"/>
<accession>A0A520LJQ8</accession>
<sequence length="335" mass="38165">MYRINTKLSIRVSLSRVKNGMTFIFSFILLMTSQSYAKGDKSEYLVREGETLWSIAEGMESKDISVWQVMDGIYKSNKFSFEKNDPTQIIEGIRLLIPEVSFLKKQDGLFVANLSEIEKYSVSDNDDGFSEFFDSSIESIKEQDENIQIPYFIANDLIADPSQVELGSTKLSIVSEALSKNEAEIKQLNSELKLIKEELAKKTIVIKKFETEKKVESDKTSIENWLIYGESKMLLSLILLVTILYFLRRVSYFKTIINAKVNGHSSSSKDLSKQESLENEFEEIDALEIKMSLIRSLIDDNEDDAAKEVLKELISESVGKDKETAQAMLKDLEKS</sequence>
<feature type="transmembrane region" description="Helical" evidence="2">
    <location>
        <begin position="225"/>
        <end position="247"/>
    </location>
</feature>
<dbReference type="EMBL" id="SHBO01000065">
    <property type="protein sequence ID" value="RZO03706.1"/>
    <property type="molecule type" value="Genomic_DNA"/>
</dbReference>
<dbReference type="Proteomes" id="UP000318148">
    <property type="component" value="Unassembled WGS sequence"/>
</dbReference>
<dbReference type="InterPro" id="IPR038440">
    <property type="entry name" value="FimV_C_sf"/>
</dbReference>
<dbReference type="InterPro" id="IPR036779">
    <property type="entry name" value="LysM_dom_sf"/>
</dbReference>
<evidence type="ECO:0000256" key="2">
    <source>
        <dbReference type="SAM" id="Phobius"/>
    </source>
</evidence>
<organism evidence="3 4">
    <name type="scientific">SAR92 clade bacterium</name>
    <dbReference type="NCBI Taxonomy" id="2315479"/>
    <lineage>
        <taxon>Bacteria</taxon>
        <taxon>Pseudomonadati</taxon>
        <taxon>Pseudomonadota</taxon>
        <taxon>Gammaproteobacteria</taxon>
        <taxon>Cellvibrionales</taxon>
        <taxon>Porticoccaceae</taxon>
        <taxon>SAR92 clade</taxon>
    </lineage>
</organism>
<feature type="coiled-coil region" evidence="1">
    <location>
        <begin position="171"/>
        <end position="205"/>
    </location>
</feature>
<comment type="caution">
    <text evidence="3">The sequence shown here is derived from an EMBL/GenBank/DDBJ whole genome shotgun (WGS) entry which is preliminary data.</text>
</comment>
<evidence type="ECO:0000313" key="4">
    <source>
        <dbReference type="Proteomes" id="UP000318148"/>
    </source>
</evidence>
<dbReference type="Gene3D" id="3.10.350.10">
    <property type="entry name" value="LysM domain"/>
    <property type="match status" value="1"/>
</dbReference>
<evidence type="ECO:0000256" key="1">
    <source>
        <dbReference type="SAM" id="Coils"/>
    </source>
</evidence>